<dbReference type="RefSeq" id="WP_089237822.1">
    <property type="nucleotide sequence ID" value="NZ_FZOK01000002.1"/>
</dbReference>
<dbReference type="SUPFAM" id="SSF51206">
    <property type="entry name" value="cAMP-binding domain-like"/>
    <property type="match status" value="1"/>
</dbReference>
<dbReference type="Gene3D" id="2.60.120.10">
    <property type="entry name" value="Jelly Rolls"/>
    <property type="match status" value="1"/>
</dbReference>
<dbReference type="Proteomes" id="UP000198480">
    <property type="component" value="Unassembled WGS sequence"/>
</dbReference>
<dbReference type="AlphaFoldDB" id="A0A239BB56"/>
<gene>
    <name evidence="2" type="ORF">SAMN06295967_102207</name>
</gene>
<evidence type="ECO:0000259" key="1">
    <source>
        <dbReference type="PROSITE" id="PS50042"/>
    </source>
</evidence>
<dbReference type="EMBL" id="FZOK01000002">
    <property type="protein sequence ID" value="SNS04243.1"/>
    <property type="molecule type" value="Genomic_DNA"/>
</dbReference>
<accession>A0A239BB56</accession>
<dbReference type="InterPro" id="IPR018490">
    <property type="entry name" value="cNMP-bd_dom_sf"/>
</dbReference>
<reference evidence="3" key="1">
    <citation type="submission" date="2017-06" db="EMBL/GenBank/DDBJ databases">
        <authorList>
            <person name="Varghese N."/>
            <person name="Submissions S."/>
        </authorList>
    </citation>
    <scope>NUCLEOTIDE SEQUENCE [LARGE SCALE GENOMIC DNA]</scope>
    <source>
        <strain evidence="3">5C</strain>
    </source>
</reference>
<feature type="domain" description="Cyclic nucleotide-binding" evidence="1">
    <location>
        <begin position="25"/>
        <end position="145"/>
    </location>
</feature>
<proteinExistence type="predicted"/>
<dbReference type="PANTHER" id="PTHR10217:SF435">
    <property type="entry name" value="POTASSIUM VOLTAGE-GATED CHANNEL PROTEIN EAG"/>
    <property type="match status" value="1"/>
</dbReference>
<dbReference type="SMART" id="SM00100">
    <property type="entry name" value="cNMP"/>
    <property type="match status" value="1"/>
</dbReference>
<evidence type="ECO:0000313" key="3">
    <source>
        <dbReference type="Proteomes" id="UP000198480"/>
    </source>
</evidence>
<dbReference type="InterPro" id="IPR014710">
    <property type="entry name" value="RmlC-like_jellyroll"/>
</dbReference>
<keyword evidence="3" id="KW-1185">Reference proteome</keyword>
<sequence length="174" mass="20335">MINPFSKTFTATEHAVFDFLSQVKFFERLKHGEMARFLPTIHNRKYQKDEVVFFRNDPSQALYIVRRGAIRLTVDIKESFETILEVGKGGAFGENSLLENTKRIYTAIVDSEEAELMVIPHFSVQEIFEAHPKIKAKMMTSLSEFYNQNNQKLFKSYQNSFGFFNLAQMFDHEQ</sequence>
<dbReference type="GO" id="GO:0042391">
    <property type="term" value="P:regulation of membrane potential"/>
    <property type="evidence" value="ECO:0007669"/>
    <property type="project" value="TreeGrafter"/>
</dbReference>
<dbReference type="CDD" id="cd00038">
    <property type="entry name" value="CAP_ED"/>
    <property type="match status" value="1"/>
</dbReference>
<dbReference type="InterPro" id="IPR050818">
    <property type="entry name" value="KCNH_animal-type"/>
</dbReference>
<dbReference type="OrthoDB" id="1523752at2"/>
<evidence type="ECO:0000313" key="2">
    <source>
        <dbReference type="EMBL" id="SNS04243.1"/>
    </source>
</evidence>
<name>A0A239BB56_9BACT</name>
<dbReference type="PROSITE" id="PS50042">
    <property type="entry name" value="CNMP_BINDING_3"/>
    <property type="match status" value="1"/>
</dbReference>
<dbReference type="GO" id="GO:0005249">
    <property type="term" value="F:voltage-gated potassium channel activity"/>
    <property type="evidence" value="ECO:0007669"/>
    <property type="project" value="TreeGrafter"/>
</dbReference>
<dbReference type="InterPro" id="IPR000595">
    <property type="entry name" value="cNMP-bd_dom"/>
</dbReference>
<protein>
    <submittedName>
        <fullName evidence="2">Cyclic nucleotide-binding domain-containing protein</fullName>
    </submittedName>
</protein>
<dbReference type="GO" id="GO:0005886">
    <property type="term" value="C:plasma membrane"/>
    <property type="evidence" value="ECO:0007669"/>
    <property type="project" value="TreeGrafter"/>
</dbReference>
<dbReference type="Pfam" id="PF00027">
    <property type="entry name" value="cNMP_binding"/>
    <property type="match status" value="1"/>
</dbReference>
<dbReference type="PANTHER" id="PTHR10217">
    <property type="entry name" value="VOLTAGE AND LIGAND GATED POTASSIUM CHANNEL"/>
    <property type="match status" value="1"/>
</dbReference>
<organism evidence="2 3">
    <name type="scientific">Belliella buryatensis</name>
    <dbReference type="NCBI Taxonomy" id="1500549"/>
    <lineage>
        <taxon>Bacteria</taxon>
        <taxon>Pseudomonadati</taxon>
        <taxon>Bacteroidota</taxon>
        <taxon>Cytophagia</taxon>
        <taxon>Cytophagales</taxon>
        <taxon>Cyclobacteriaceae</taxon>
        <taxon>Belliella</taxon>
    </lineage>
</organism>